<dbReference type="Proteomes" id="UP001597319">
    <property type="component" value="Unassembled WGS sequence"/>
</dbReference>
<sequence length="229" mass="25091">MESKKLQNIGGLCAIFESLIYITAFVVYGAILVYPEANSGVTEELNFLSDNYITLSIINLISYVLFGVLLAVLVLAIHQRLKHNSPNLSKLAFVFGIIWVGLVIASGMIANVGLGTVVDMGSKEPENAMLIWSSVSIISEGLGGGNEIVGGIWVLLLSVTAIKGQHFSRLLNFLGIIVGIAAILTIYPLEIFTEIFGISQIIWFLWIGVLMMRTPFIPIEKYEIRQETV</sequence>
<feature type="transmembrane region" description="Helical" evidence="1">
    <location>
        <begin position="130"/>
        <end position="158"/>
    </location>
</feature>
<dbReference type="RefSeq" id="WP_378288674.1">
    <property type="nucleotide sequence ID" value="NZ_JBHULE010000002.1"/>
</dbReference>
<evidence type="ECO:0000313" key="2">
    <source>
        <dbReference type="EMBL" id="MFD2561182.1"/>
    </source>
</evidence>
<feature type="transmembrane region" description="Helical" evidence="1">
    <location>
        <begin position="170"/>
        <end position="189"/>
    </location>
</feature>
<accession>A0ABW5L9V1</accession>
<reference evidence="3" key="1">
    <citation type="journal article" date="2019" name="Int. J. Syst. Evol. Microbiol.">
        <title>The Global Catalogue of Microorganisms (GCM) 10K type strain sequencing project: providing services to taxonomists for standard genome sequencing and annotation.</title>
        <authorList>
            <consortium name="The Broad Institute Genomics Platform"/>
            <consortium name="The Broad Institute Genome Sequencing Center for Infectious Disease"/>
            <person name="Wu L."/>
            <person name="Ma J."/>
        </authorList>
    </citation>
    <scope>NUCLEOTIDE SEQUENCE [LARGE SCALE GENOMIC DNA]</scope>
    <source>
        <strain evidence="3">KCTC 52274</strain>
    </source>
</reference>
<keyword evidence="1" id="KW-1133">Transmembrane helix</keyword>
<keyword evidence="3" id="KW-1185">Reference proteome</keyword>
<keyword evidence="1" id="KW-0472">Membrane</keyword>
<organism evidence="2 3">
    <name type="scientific">Aquimarina rubra</name>
    <dbReference type="NCBI Taxonomy" id="1920033"/>
    <lineage>
        <taxon>Bacteria</taxon>
        <taxon>Pseudomonadati</taxon>
        <taxon>Bacteroidota</taxon>
        <taxon>Flavobacteriia</taxon>
        <taxon>Flavobacteriales</taxon>
        <taxon>Flavobacteriaceae</taxon>
        <taxon>Aquimarina</taxon>
    </lineage>
</organism>
<protein>
    <recommendedName>
        <fullName evidence="4">DUF4386 family protein</fullName>
    </recommendedName>
</protein>
<keyword evidence="1" id="KW-0812">Transmembrane</keyword>
<name>A0ABW5L9V1_9FLAO</name>
<evidence type="ECO:0000313" key="3">
    <source>
        <dbReference type="Proteomes" id="UP001597319"/>
    </source>
</evidence>
<comment type="caution">
    <text evidence="2">The sequence shown here is derived from an EMBL/GenBank/DDBJ whole genome shotgun (WGS) entry which is preliminary data.</text>
</comment>
<feature type="transmembrane region" description="Helical" evidence="1">
    <location>
        <begin position="195"/>
        <end position="212"/>
    </location>
</feature>
<evidence type="ECO:0008006" key="4">
    <source>
        <dbReference type="Google" id="ProtNLM"/>
    </source>
</evidence>
<evidence type="ECO:0000256" key="1">
    <source>
        <dbReference type="SAM" id="Phobius"/>
    </source>
</evidence>
<feature type="transmembrane region" description="Helical" evidence="1">
    <location>
        <begin position="53"/>
        <end position="76"/>
    </location>
</feature>
<proteinExistence type="predicted"/>
<feature type="transmembrane region" description="Helical" evidence="1">
    <location>
        <begin position="12"/>
        <end position="33"/>
    </location>
</feature>
<gene>
    <name evidence="2" type="ORF">ACFSR1_00790</name>
</gene>
<feature type="transmembrane region" description="Helical" evidence="1">
    <location>
        <begin position="88"/>
        <end position="110"/>
    </location>
</feature>
<dbReference type="EMBL" id="JBHULE010000002">
    <property type="protein sequence ID" value="MFD2561182.1"/>
    <property type="molecule type" value="Genomic_DNA"/>
</dbReference>